<evidence type="ECO:0000313" key="1">
    <source>
        <dbReference type="EMBL" id="KKK92389.1"/>
    </source>
</evidence>
<comment type="caution">
    <text evidence="1">The sequence shown here is derived from an EMBL/GenBank/DDBJ whole genome shotgun (WGS) entry which is preliminary data.</text>
</comment>
<protein>
    <submittedName>
        <fullName evidence="1">Uncharacterized protein</fullName>
    </submittedName>
</protein>
<sequence length="69" mass="7641">RVKMMSILIAYLPGDLVFVTVQGPITSSDEFTDPEKPRAWSSQVAHKDLVTGLIMACTYALQNKPSEDE</sequence>
<reference evidence="1" key="1">
    <citation type="journal article" date="2015" name="Nature">
        <title>Complex archaea that bridge the gap between prokaryotes and eukaryotes.</title>
        <authorList>
            <person name="Spang A."/>
            <person name="Saw J.H."/>
            <person name="Jorgensen S.L."/>
            <person name="Zaremba-Niedzwiedzka K."/>
            <person name="Martijn J."/>
            <person name="Lind A.E."/>
            <person name="van Eijk R."/>
            <person name="Schleper C."/>
            <person name="Guy L."/>
            <person name="Ettema T.J."/>
        </authorList>
    </citation>
    <scope>NUCLEOTIDE SEQUENCE</scope>
</reference>
<name>A0A0F9BPA3_9ZZZZ</name>
<dbReference type="AlphaFoldDB" id="A0A0F9BPA3"/>
<proteinExistence type="predicted"/>
<dbReference type="EMBL" id="LAZR01048232">
    <property type="protein sequence ID" value="KKK92389.1"/>
    <property type="molecule type" value="Genomic_DNA"/>
</dbReference>
<organism evidence="1">
    <name type="scientific">marine sediment metagenome</name>
    <dbReference type="NCBI Taxonomy" id="412755"/>
    <lineage>
        <taxon>unclassified sequences</taxon>
        <taxon>metagenomes</taxon>
        <taxon>ecological metagenomes</taxon>
    </lineage>
</organism>
<gene>
    <name evidence="1" type="ORF">LCGC14_2703400</name>
</gene>
<feature type="non-terminal residue" evidence="1">
    <location>
        <position position="1"/>
    </location>
</feature>
<accession>A0A0F9BPA3</accession>